<name>A0A1I7XSK4_HETBA</name>
<evidence type="ECO:0000313" key="2">
    <source>
        <dbReference type="Proteomes" id="UP000095283"/>
    </source>
</evidence>
<protein>
    <submittedName>
        <fullName evidence="3">Lipoprotein</fullName>
    </submittedName>
</protein>
<sequence>MAPPPRLLLIMSLCVLLAACSRAQSEPAKDKKQGRLMSSNGPSYMKRTPLFLRPQRTIAVLLLS</sequence>
<organism evidence="2 3">
    <name type="scientific">Heterorhabditis bacteriophora</name>
    <name type="common">Entomopathogenic nematode worm</name>
    <dbReference type="NCBI Taxonomy" id="37862"/>
    <lineage>
        <taxon>Eukaryota</taxon>
        <taxon>Metazoa</taxon>
        <taxon>Ecdysozoa</taxon>
        <taxon>Nematoda</taxon>
        <taxon>Chromadorea</taxon>
        <taxon>Rhabditida</taxon>
        <taxon>Rhabditina</taxon>
        <taxon>Rhabditomorpha</taxon>
        <taxon>Strongyloidea</taxon>
        <taxon>Heterorhabditidae</taxon>
        <taxon>Heterorhabditis</taxon>
    </lineage>
</organism>
<evidence type="ECO:0000313" key="3">
    <source>
        <dbReference type="WBParaSite" id="Hba_20718"/>
    </source>
</evidence>
<keyword evidence="2" id="KW-1185">Reference proteome</keyword>
<dbReference type="PROSITE" id="PS51257">
    <property type="entry name" value="PROKAR_LIPOPROTEIN"/>
    <property type="match status" value="1"/>
</dbReference>
<evidence type="ECO:0000256" key="1">
    <source>
        <dbReference type="SAM" id="SignalP"/>
    </source>
</evidence>
<dbReference type="Proteomes" id="UP000095283">
    <property type="component" value="Unplaced"/>
</dbReference>
<accession>A0A1I7XSK4</accession>
<dbReference type="WBParaSite" id="Hba_20718">
    <property type="protein sequence ID" value="Hba_20718"/>
    <property type="gene ID" value="Hba_20718"/>
</dbReference>
<keyword evidence="1" id="KW-0732">Signal</keyword>
<proteinExistence type="predicted"/>
<feature type="chain" id="PRO_5009311404" evidence="1">
    <location>
        <begin position="24"/>
        <end position="64"/>
    </location>
</feature>
<dbReference type="AlphaFoldDB" id="A0A1I7XSK4"/>
<feature type="signal peptide" evidence="1">
    <location>
        <begin position="1"/>
        <end position="23"/>
    </location>
</feature>
<reference evidence="3" key="1">
    <citation type="submission" date="2016-11" db="UniProtKB">
        <authorList>
            <consortium name="WormBaseParasite"/>
        </authorList>
    </citation>
    <scope>IDENTIFICATION</scope>
</reference>